<name>A0AC35TQ02_9BILA</name>
<organism evidence="1 2">
    <name type="scientific">Rhabditophanes sp. KR3021</name>
    <dbReference type="NCBI Taxonomy" id="114890"/>
    <lineage>
        <taxon>Eukaryota</taxon>
        <taxon>Metazoa</taxon>
        <taxon>Ecdysozoa</taxon>
        <taxon>Nematoda</taxon>
        <taxon>Chromadorea</taxon>
        <taxon>Rhabditida</taxon>
        <taxon>Tylenchina</taxon>
        <taxon>Panagrolaimomorpha</taxon>
        <taxon>Strongyloidoidea</taxon>
        <taxon>Alloionematidae</taxon>
        <taxon>Rhabditophanes</taxon>
    </lineage>
</organism>
<reference evidence="2" key="1">
    <citation type="submission" date="2016-11" db="UniProtKB">
        <authorList>
            <consortium name="WormBaseParasite"/>
        </authorList>
    </citation>
    <scope>IDENTIFICATION</scope>
    <source>
        <strain evidence="2">KR3021</strain>
    </source>
</reference>
<sequence>MKTLLLFISILLLFKNIVNGSDEEERLMLDLFRSYNPLIRPVKNVSDIIQIRIAIQLVLLINILEKEQTMMSNIWITLKWADSSLKWNPVNYGDIKEIRVDPIKLWNPDIVLFNNGDGNFEASYMCNCVVNFKGEVLFVPPAIFKSSCMIDVEFFPFDEQLCTLLFGSWTYSDKEITLDFDQAPSIDLQEYSPSNSVFCGKDKLTAEFYPLTREVSNAIDAIEYITDHIRKDEEYKMYRDDWKYVGMLIDRLMLYIFFGITLGGSVGILFSAPTVFENVNQKTELQKLINKYIQSTGTA</sequence>
<evidence type="ECO:0000313" key="2">
    <source>
        <dbReference type="WBParaSite" id="RSKR_0000325800.1"/>
    </source>
</evidence>
<dbReference type="WBParaSite" id="RSKR_0000325800.1">
    <property type="protein sequence ID" value="RSKR_0000325800.1"/>
    <property type="gene ID" value="RSKR_0000325800"/>
</dbReference>
<accession>A0AC35TQ02</accession>
<protein>
    <submittedName>
        <fullName evidence="2">Neur_chan_LBD domain-containing protein</fullName>
    </submittedName>
</protein>
<proteinExistence type="predicted"/>
<dbReference type="Proteomes" id="UP000095286">
    <property type="component" value="Unplaced"/>
</dbReference>
<evidence type="ECO:0000313" key="1">
    <source>
        <dbReference type="Proteomes" id="UP000095286"/>
    </source>
</evidence>